<name>A0A9P5DXN9_9HYPO</name>
<accession>A0A9P5DXN9</accession>
<dbReference type="OrthoDB" id="5062850at2759"/>
<gene>
    <name evidence="1" type="ORF">FBEOM_4905</name>
</gene>
<dbReference type="Proteomes" id="UP000730481">
    <property type="component" value="Unassembled WGS sequence"/>
</dbReference>
<dbReference type="EMBL" id="PVQB02000204">
    <property type="protein sequence ID" value="KAF4341187.1"/>
    <property type="molecule type" value="Genomic_DNA"/>
</dbReference>
<evidence type="ECO:0000313" key="1">
    <source>
        <dbReference type="EMBL" id="KAF4341187.1"/>
    </source>
</evidence>
<proteinExistence type="predicted"/>
<comment type="caution">
    <text evidence="1">The sequence shown here is derived from an EMBL/GenBank/DDBJ whole genome shotgun (WGS) entry which is preliminary data.</text>
</comment>
<sequence>MPLLYNKISFATVYDPQWRSRVARFDYLLYAQLQQQIKLIVLLGSRFLTAEMLVRIEQAFPWFMPHLREVMNRYPPELYRPGRSRSGRHRPERHRPEYYQFDMRHIQFWSFTKSFTYSISDFGFFNTKSCTLSAFRQAVEFTLRILSQRETREFQRAVNEALPDWEYSGSSRLSNFPCQFYKPWDISYSDDLTAMGRKFKDDHIWSALVYWTYNRNKKKEYRAKFRTSAASAAIRFLHRLPANKRMCIRRLSINEDHISVGRQECHAVGLIPFCQENPRLRISHQVSEDAFGDASRRVDVRIADWLAEVASLPKAGMPEGSYTFVLDGEPAIQLCSEVFQQVVLQREAMRLAMEQSERFLGFTLRRGLGDAFAQLVSNSSFITSNFNTGQLWDADRMITKLQGSQDMEFYNEYTAVPVSLDFSSMDHVPKLGKLLMENYATRPCARRPDINCGQLDQRPREQNK</sequence>
<reference evidence="1" key="2">
    <citation type="submission" date="2020-02" db="EMBL/GenBank/DDBJ databases">
        <title>Identification and distribution of gene clusters putatively required for synthesis of sphingolipid metabolism inhibitors in phylogenetically diverse species of the filamentous fungus Fusarium.</title>
        <authorList>
            <person name="Kim H.-S."/>
            <person name="Busman M."/>
            <person name="Brown D.W."/>
            <person name="Divon H."/>
            <person name="Uhlig S."/>
            <person name="Proctor R.H."/>
        </authorList>
    </citation>
    <scope>NUCLEOTIDE SEQUENCE</scope>
    <source>
        <strain evidence="1">NRRL 25174</strain>
    </source>
</reference>
<protein>
    <submittedName>
        <fullName evidence="1">Uncharacterized protein</fullName>
    </submittedName>
</protein>
<reference evidence="1" key="1">
    <citation type="journal article" date="2017" name="Mycologia">
        <title>Fusarium algeriense, sp. nov., a novel toxigenic crown rot pathogen of durum wheat from Algeria is nested in the Fusarium burgessii species complex.</title>
        <authorList>
            <person name="Laraba I."/>
            <person name="Keddad A."/>
            <person name="Boureghda H."/>
            <person name="Abdallah N."/>
            <person name="Vaughan M.M."/>
            <person name="Proctor R.H."/>
            <person name="Busman M."/>
            <person name="O'Donnell K."/>
        </authorList>
    </citation>
    <scope>NUCLEOTIDE SEQUENCE</scope>
    <source>
        <strain evidence="1">NRRL 25174</strain>
    </source>
</reference>
<evidence type="ECO:0000313" key="2">
    <source>
        <dbReference type="Proteomes" id="UP000730481"/>
    </source>
</evidence>
<keyword evidence="2" id="KW-1185">Reference proteome</keyword>
<dbReference type="AlphaFoldDB" id="A0A9P5DXN9"/>
<organism evidence="1 2">
    <name type="scientific">Fusarium beomiforme</name>
    <dbReference type="NCBI Taxonomy" id="44412"/>
    <lineage>
        <taxon>Eukaryota</taxon>
        <taxon>Fungi</taxon>
        <taxon>Dikarya</taxon>
        <taxon>Ascomycota</taxon>
        <taxon>Pezizomycotina</taxon>
        <taxon>Sordariomycetes</taxon>
        <taxon>Hypocreomycetidae</taxon>
        <taxon>Hypocreales</taxon>
        <taxon>Nectriaceae</taxon>
        <taxon>Fusarium</taxon>
        <taxon>Fusarium burgessii species complex</taxon>
    </lineage>
</organism>